<dbReference type="RefSeq" id="WP_035191239.1">
    <property type="nucleotide sequence ID" value="NZ_CCCS020000004.1"/>
</dbReference>
<gene>
    <name evidence="2" type="ORF">AFERRI_120022</name>
    <name evidence="3" type="ORF">AFERRI_30378</name>
</gene>
<dbReference type="InterPro" id="IPR010982">
    <property type="entry name" value="Lambda_DNA-bd_dom_sf"/>
</dbReference>
<dbReference type="SUPFAM" id="SSF47413">
    <property type="entry name" value="lambda repressor-like DNA-binding domains"/>
    <property type="match status" value="1"/>
</dbReference>
<dbReference type="PROSITE" id="PS50943">
    <property type="entry name" value="HTH_CROC1"/>
    <property type="match status" value="1"/>
</dbReference>
<name>A0A060UQT3_9PROT</name>
<proteinExistence type="predicted"/>
<protein>
    <recommendedName>
        <fullName evidence="1">HTH cro/C1-type domain-containing protein</fullName>
    </recommendedName>
</protein>
<evidence type="ECO:0000259" key="1">
    <source>
        <dbReference type="PROSITE" id="PS50943"/>
    </source>
</evidence>
<dbReference type="InterPro" id="IPR001387">
    <property type="entry name" value="Cro/C1-type_HTH"/>
</dbReference>
<feature type="domain" description="HTH cro/C1-type" evidence="1">
    <location>
        <begin position="17"/>
        <end position="62"/>
    </location>
</feature>
<dbReference type="EMBL" id="LT841305">
    <property type="protein sequence ID" value="SMH66641.1"/>
    <property type="molecule type" value="Genomic_DNA"/>
</dbReference>
<sequence length="81" mass="9159">MNMEAVHKALGIFQYNQRAFAEKLGYHESALSLVINGKRGLSPALAIKMEEATDSAVLREELLPEIFDRTWSQRNPIRKAS</sequence>
<dbReference type="InterPro" id="IPR031856">
    <property type="entry name" value="YdaS_toxin-like"/>
</dbReference>
<reference evidence="2" key="2">
    <citation type="submission" date="2014-07" db="EMBL/GenBank/DDBJ databases">
        <title>Initial genome analysis of the psychrotolerant acidophile Acidithiobacillus ferrivorans CF27: insights into iron and sulfur oxidation pathways and into biofilm formation.</title>
        <authorList>
            <person name="Talla E."/>
            <person name="Hedrich S."/>
            <person name="Mangenot S."/>
            <person name="Ji B."/>
            <person name="Johnson D.B."/>
            <person name="Barbe V."/>
            <person name="Bonnefoy V."/>
        </authorList>
    </citation>
    <scope>NUCLEOTIDE SEQUENCE [LARGE SCALE GENOMIC DNA]</scope>
    <source>
        <strain evidence="2">CF27</strain>
    </source>
</reference>
<evidence type="ECO:0000313" key="2">
    <source>
        <dbReference type="EMBL" id="CDQ08914.1"/>
    </source>
</evidence>
<dbReference type="GO" id="GO:0003677">
    <property type="term" value="F:DNA binding"/>
    <property type="evidence" value="ECO:0007669"/>
    <property type="project" value="InterPro"/>
</dbReference>
<evidence type="ECO:0000313" key="3">
    <source>
        <dbReference type="EMBL" id="SMH66641.1"/>
    </source>
</evidence>
<accession>A0A060UQT3</accession>
<dbReference type="Pfam" id="PF15943">
    <property type="entry name" value="YdaS_toxin"/>
    <property type="match status" value="1"/>
</dbReference>
<dbReference type="CDD" id="cd00093">
    <property type="entry name" value="HTH_XRE"/>
    <property type="match status" value="1"/>
</dbReference>
<organism evidence="2">
    <name type="scientific">Acidithiobacillus ferrivorans</name>
    <dbReference type="NCBI Taxonomy" id="160808"/>
    <lineage>
        <taxon>Bacteria</taxon>
        <taxon>Pseudomonadati</taxon>
        <taxon>Pseudomonadota</taxon>
        <taxon>Acidithiobacillia</taxon>
        <taxon>Acidithiobacillales</taxon>
        <taxon>Acidithiobacillaceae</taxon>
        <taxon>Acidithiobacillus</taxon>
    </lineage>
</organism>
<reference evidence="2" key="1">
    <citation type="submission" date="2014-03" db="EMBL/GenBank/DDBJ databases">
        <authorList>
            <person name="Genoscope - CEA"/>
        </authorList>
    </citation>
    <scope>NUCLEOTIDE SEQUENCE [LARGE SCALE GENOMIC DNA]</scope>
    <source>
        <strain evidence="2">CF27</strain>
    </source>
</reference>
<dbReference type="EMBL" id="CCCS020000004">
    <property type="protein sequence ID" value="CDQ08914.1"/>
    <property type="molecule type" value="Genomic_DNA"/>
</dbReference>
<dbReference type="Proteomes" id="UP000193925">
    <property type="component" value="Chromosome AFERRI"/>
</dbReference>
<dbReference type="Gene3D" id="1.10.260.40">
    <property type="entry name" value="lambda repressor-like DNA-binding domains"/>
    <property type="match status" value="1"/>
</dbReference>
<reference evidence="3 4" key="3">
    <citation type="submission" date="2017-03" db="EMBL/GenBank/DDBJ databases">
        <authorList>
            <person name="Regsiter A."/>
            <person name="William W."/>
        </authorList>
    </citation>
    <scope>NUCLEOTIDE SEQUENCE [LARGE SCALE GENOMIC DNA]</scope>
    <source>
        <strain evidence="3">PRJEB5721</strain>
    </source>
</reference>
<evidence type="ECO:0000313" key="4">
    <source>
        <dbReference type="Proteomes" id="UP000193925"/>
    </source>
</evidence>
<dbReference type="AlphaFoldDB" id="A0A060UQT3"/>
<keyword evidence="4" id="KW-1185">Reference proteome</keyword>